<dbReference type="InterPro" id="IPR023393">
    <property type="entry name" value="START-like_dom_sf"/>
</dbReference>
<gene>
    <name evidence="1" type="ORF">C8J29_103262</name>
</gene>
<reference evidence="1 2" key="1">
    <citation type="submission" date="2018-04" db="EMBL/GenBank/DDBJ databases">
        <title>Genomic Encyclopedia of Type Strains, Phase III (KMG-III): the genomes of soil and plant-associated and newly described type strains.</title>
        <authorList>
            <person name="Whitman W."/>
        </authorList>
    </citation>
    <scope>NUCLEOTIDE SEQUENCE [LARGE SCALE GENOMIC DNA]</scope>
    <source>
        <strain evidence="1 2">JA192</strain>
    </source>
</reference>
<dbReference type="Gene3D" id="3.30.530.20">
    <property type="match status" value="1"/>
</dbReference>
<organism evidence="1 2">
    <name type="scientific">Cereibacter johrii</name>
    <dbReference type="NCBI Taxonomy" id="445629"/>
    <lineage>
        <taxon>Bacteria</taxon>
        <taxon>Pseudomonadati</taxon>
        <taxon>Pseudomonadota</taxon>
        <taxon>Alphaproteobacteria</taxon>
        <taxon>Rhodobacterales</taxon>
        <taxon>Paracoccaceae</taxon>
        <taxon>Cereibacter</taxon>
    </lineage>
</organism>
<proteinExistence type="predicted"/>
<evidence type="ECO:0000313" key="2">
    <source>
        <dbReference type="Proteomes" id="UP000240800"/>
    </source>
</evidence>
<dbReference type="SUPFAM" id="SSF55961">
    <property type="entry name" value="Bet v1-like"/>
    <property type="match status" value="1"/>
</dbReference>
<dbReference type="Pfam" id="PF10604">
    <property type="entry name" value="Polyketide_cyc2"/>
    <property type="match status" value="1"/>
</dbReference>
<dbReference type="InterPro" id="IPR019587">
    <property type="entry name" value="Polyketide_cyclase/dehydratase"/>
</dbReference>
<dbReference type="Proteomes" id="UP000240800">
    <property type="component" value="Unassembled WGS sequence"/>
</dbReference>
<name>A0ABX5J7L3_9RHOB</name>
<dbReference type="RefSeq" id="WP_069332552.1">
    <property type="nucleotide sequence ID" value="NZ_JAYFRT010000001.1"/>
</dbReference>
<accession>A0ABX5J7L3</accession>
<protein>
    <submittedName>
        <fullName evidence="1">Carbon monoxide dehydrogenase subunit G</fullName>
    </submittedName>
</protein>
<sequence>MRLSTSQDVEAPIRFVWRQLSDFGNWERAASQRGVTVRRLDGTPHEGPGMGWLVRFDYHGRMRDVEMHFVGMEPDQRLLMQATGHSLRADLTLEFLELAPRRTRVTVTSDVKALTLPSRVFLQSLRLAQGTLQEKYDARIKGFAAEIGRRWQARRKAAAAAAAKGPQA</sequence>
<dbReference type="EMBL" id="PZZW01000003">
    <property type="protein sequence ID" value="PTM79166.1"/>
    <property type="molecule type" value="Genomic_DNA"/>
</dbReference>
<dbReference type="CDD" id="cd07812">
    <property type="entry name" value="SRPBCC"/>
    <property type="match status" value="1"/>
</dbReference>
<keyword evidence="2" id="KW-1185">Reference proteome</keyword>
<evidence type="ECO:0000313" key="1">
    <source>
        <dbReference type="EMBL" id="PTM79166.1"/>
    </source>
</evidence>
<comment type="caution">
    <text evidence="1">The sequence shown here is derived from an EMBL/GenBank/DDBJ whole genome shotgun (WGS) entry which is preliminary data.</text>
</comment>